<dbReference type="FunFam" id="3.40.50.720:FF:000009">
    <property type="entry name" value="Fatty oxidation complex, alpha subunit"/>
    <property type="match status" value="1"/>
</dbReference>
<feature type="binding site" evidence="3">
    <location>
        <position position="36"/>
    </location>
    <ligand>
        <name>NAD(+)</name>
        <dbReference type="ChEBI" id="CHEBI:57540"/>
    </ligand>
</feature>
<keyword evidence="3" id="KW-0520">NAD</keyword>
<evidence type="ECO:0000256" key="1">
    <source>
        <dbReference type="ARBA" id="ARBA00023002"/>
    </source>
</evidence>
<organism evidence="6 7">
    <name type="scientific">Candidatus Syntropharchaeum caldarium</name>
    <dbReference type="NCBI Taxonomy" id="1838285"/>
    <lineage>
        <taxon>Archaea</taxon>
        <taxon>Methanobacteriati</taxon>
        <taxon>Methanobacteriota</taxon>
        <taxon>Stenosarchaea group</taxon>
        <taxon>Methanomicrobia</taxon>
        <taxon>Methanosarcinales</taxon>
        <taxon>ANME-2 cluster</taxon>
        <taxon>Candidatus Syntropharchaeum</taxon>
    </lineage>
</organism>
<feature type="binding site" evidence="3">
    <location>
        <begin position="13"/>
        <end position="18"/>
    </location>
    <ligand>
        <name>NAD(+)</name>
        <dbReference type="ChEBI" id="CHEBI:57540"/>
    </ligand>
</feature>
<feature type="domain" description="3-hydroxyacyl-CoA dehydrogenase NAD binding" evidence="5">
    <location>
        <begin position="9"/>
        <end position="187"/>
    </location>
</feature>
<evidence type="ECO:0000256" key="3">
    <source>
        <dbReference type="PIRSR" id="PIRSR000105-2"/>
    </source>
</evidence>
<protein>
    <submittedName>
        <fullName evidence="6">3-hydroxybutyryl-CoA dehydrogenase</fullName>
    </submittedName>
</protein>
<dbReference type="GO" id="GO:0006631">
    <property type="term" value="P:fatty acid metabolic process"/>
    <property type="evidence" value="ECO:0007669"/>
    <property type="project" value="InterPro"/>
</dbReference>
<dbReference type="EMBL" id="LYOS01000003">
    <property type="protein sequence ID" value="OFV67862.1"/>
    <property type="molecule type" value="Genomic_DNA"/>
</dbReference>
<evidence type="ECO:0000259" key="5">
    <source>
        <dbReference type="Pfam" id="PF02737"/>
    </source>
</evidence>
<sequence>MVVKDIKRVLVLGIGVMGNGIVQSCASAGYDVTVVDVSDEILERGLSNIKKSLGRFVKSGKMTQDEADAIFNRITPTLNLEEAAKAADYVIEAVTEKLEIKEEIFRKLDENCREGVILGSNTSTLPIAALGAVTERPELVIGTHFMNPPPLMKGVEIIRSIATSDETTEITNKFIESLGKVPIVVKDSPGFITNRLLFILLNEAARTHAEGLSGIEDADTLLKLCFNWPMGPFELMDLIGLDTCVFVLDSIYKETGNPTYAPAPILREYMRSGWLGRKSGRGWYDYSK</sequence>
<feature type="binding site" evidence="3">
    <location>
        <position position="123"/>
    </location>
    <ligand>
        <name>NAD(+)</name>
        <dbReference type="ChEBI" id="CHEBI:57540"/>
    </ligand>
</feature>
<dbReference type="InterPro" id="IPR008927">
    <property type="entry name" value="6-PGluconate_DH-like_C_sf"/>
</dbReference>
<name>A0A1F2PAA4_9EURY</name>
<dbReference type="AlphaFoldDB" id="A0A1F2PAA4"/>
<dbReference type="PANTHER" id="PTHR48075:SF5">
    <property type="entry name" value="3-HYDROXYBUTYRYL-COA DEHYDROGENASE"/>
    <property type="match status" value="1"/>
</dbReference>
<dbReference type="GO" id="GO:0016616">
    <property type="term" value="F:oxidoreductase activity, acting on the CH-OH group of donors, NAD or NADP as acceptor"/>
    <property type="evidence" value="ECO:0007669"/>
    <property type="project" value="InterPro"/>
</dbReference>
<dbReference type="InterPro" id="IPR006108">
    <property type="entry name" value="3HC_DH_C"/>
</dbReference>
<dbReference type="STRING" id="1838285.SCAL_001237"/>
<dbReference type="InterPro" id="IPR013328">
    <property type="entry name" value="6PGD_dom2"/>
</dbReference>
<evidence type="ECO:0000256" key="2">
    <source>
        <dbReference type="PIRSR" id="PIRSR000105-1"/>
    </source>
</evidence>
<evidence type="ECO:0000313" key="7">
    <source>
        <dbReference type="Proteomes" id="UP000186940"/>
    </source>
</evidence>
<keyword evidence="1" id="KW-0560">Oxidoreductase</keyword>
<dbReference type="PANTHER" id="PTHR48075">
    <property type="entry name" value="3-HYDROXYACYL-COA DEHYDROGENASE FAMILY PROTEIN"/>
    <property type="match status" value="1"/>
</dbReference>
<dbReference type="InterPro" id="IPR006176">
    <property type="entry name" value="3-OHacyl-CoA_DH_NAD-bd"/>
</dbReference>
<keyword evidence="7" id="KW-1185">Reference proteome</keyword>
<dbReference type="SUPFAM" id="SSF51735">
    <property type="entry name" value="NAD(P)-binding Rossmann-fold domains"/>
    <property type="match status" value="1"/>
</dbReference>
<dbReference type="Pfam" id="PF00725">
    <property type="entry name" value="3HCDH"/>
    <property type="match status" value="1"/>
</dbReference>
<accession>A0A1F2PAA4</accession>
<dbReference type="GO" id="GO:0070403">
    <property type="term" value="F:NAD+ binding"/>
    <property type="evidence" value="ECO:0007669"/>
    <property type="project" value="InterPro"/>
</dbReference>
<feature type="site" description="Important for catalytic activity" evidence="2">
    <location>
        <position position="144"/>
    </location>
</feature>
<dbReference type="InterPro" id="IPR022694">
    <property type="entry name" value="3-OHacyl-CoA_DH"/>
</dbReference>
<dbReference type="Gene3D" id="1.10.1040.10">
    <property type="entry name" value="N-(1-d-carboxylethyl)-l-norvaline Dehydrogenase, domain 2"/>
    <property type="match status" value="1"/>
</dbReference>
<dbReference type="SUPFAM" id="SSF48179">
    <property type="entry name" value="6-phosphogluconate dehydrogenase C-terminal domain-like"/>
    <property type="match status" value="1"/>
</dbReference>
<feature type="binding site" evidence="3">
    <location>
        <position position="96"/>
    </location>
    <ligand>
        <name>NAD(+)</name>
        <dbReference type="ChEBI" id="CHEBI:57540"/>
    </ligand>
</feature>
<dbReference type="PROSITE" id="PS51257">
    <property type="entry name" value="PROKAR_LIPOPROTEIN"/>
    <property type="match status" value="1"/>
</dbReference>
<proteinExistence type="predicted"/>
<dbReference type="InterPro" id="IPR036291">
    <property type="entry name" value="NAD(P)-bd_dom_sf"/>
</dbReference>
<dbReference type="Proteomes" id="UP000186940">
    <property type="component" value="Unassembled WGS sequence"/>
</dbReference>
<dbReference type="Pfam" id="PF02737">
    <property type="entry name" value="3HCDH_N"/>
    <property type="match status" value="1"/>
</dbReference>
<feature type="binding site" evidence="3">
    <location>
        <position position="147"/>
    </location>
    <ligand>
        <name>NAD(+)</name>
        <dbReference type="ChEBI" id="CHEBI:57540"/>
    </ligand>
</feature>
<gene>
    <name evidence="6" type="ORF">SCAL_001237</name>
</gene>
<evidence type="ECO:0000259" key="4">
    <source>
        <dbReference type="Pfam" id="PF00725"/>
    </source>
</evidence>
<feature type="binding site" evidence="3">
    <location>
        <position position="101"/>
    </location>
    <ligand>
        <name>NAD(+)</name>
        <dbReference type="ChEBI" id="CHEBI:57540"/>
    </ligand>
</feature>
<feature type="domain" description="3-hydroxyacyl-CoA dehydrogenase C-terminal" evidence="4">
    <location>
        <begin position="190"/>
        <end position="286"/>
    </location>
</feature>
<reference evidence="6" key="1">
    <citation type="submission" date="2016-05" db="EMBL/GenBank/DDBJ databases">
        <title>Microbial consortia oxidize butane by reversing methanogenesis.</title>
        <authorList>
            <person name="Laso-Perez R."/>
            <person name="Richter M."/>
            <person name="Wegener G."/>
            <person name="Musat F."/>
        </authorList>
    </citation>
    <scope>NUCLEOTIDE SEQUENCE [LARGE SCALE GENOMIC DNA]</scope>
    <source>
        <strain evidence="6">BOX2</strain>
    </source>
</reference>
<dbReference type="PIRSF" id="PIRSF000105">
    <property type="entry name" value="HCDH"/>
    <property type="match status" value="1"/>
</dbReference>
<comment type="caution">
    <text evidence="6">The sequence shown here is derived from an EMBL/GenBank/DDBJ whole genome shotgun (WGS) entry which is preliminary data.</text>
</comment>
<dbReference type="Gene3D" id="3.40.50.720">
    <property type="entry name" value="NAD(P)-binding Rossmann-like Domain"/>
    <property type="match status" value="1"/>
</dbReference>
<evidence type="ECO:0000313" key="6">
    <source>
        <dbReference type="EMBL" id="OFV67862.1"/>
    </source>
</evidence>
<feature type="binding site" evidence="3">
    <location>
        <position position="278"/>
    </location>
    <ligand>
        <name>NAD(+)</name>
        <dbReference type="ChEBI" id="CHEBI:57540"/>
    </ligand>
</feature>